<dbReference type="Proteomes" id="UP000288246">
    <property type="component" value="Unassembled WGS sequence"/>
</dbReference>
<dbReference type="AlphaFoldDB" id="A0A401V277"/>
<keyword evidence="4 8" id="KW-0812">Transmembrane</keyword>
<gene>
    <name evidence="9" type="ORF">CTKZ_25890</name>
</gene>
<evidence type="ECO:0008006" key="11">
    <source>
        <dbReference type="Google" id="ProtNLM"/>
    </source>
</evidence>
<proteinExistence type="inferred from homology"/>
<evidence type="ECO:0000256" key="1">
    <source>
        <dbReference type="ARBA" id="ARBA00004651"/>
    </source>
</evidence>
<protein>
    <recommendedName>
        <fullName evidence="11">DUF2029 domain-containing protein</fullName>
    </recommendedName>
</protein>
<keyword evidence="5 8" id="KW-1133">Transmembrane helix</keyword>
<evidence type="ECO:0000256" key="6">
    <source>
        <dbReference type="ARBA" id="ARBA00023136"/>
    </source>
</evidence>
<keyword evidence="2" id="KW-1003">Cell membrane</keyword>
<evidence type="ECO:0000256" key="8">
    <source>
        <dbReference type="SAM" id="Phobius"/>
    </source>
</evidence>
<keyword evidence="10" id="KW-1185">Reference proteome</keyword>
<dbReference type="EMBL" id="BHYL01000224">
    <property type="protein sequence ID" value="GCD21027.1"/>
    <property type="molecule type" value="Genomic_DNA"/>
</dbReference>
<sequence>MLRSLTAVWVAFLAVHAWLAYVGVVLIPQKAFWDLELYRYWMWLGVHEGQWPVLSGDWVYPVGAILPMLAAAVTGQWTGPEYAATWAVLVTALDAVALGVLLHAPRLARPVGSTGRRPHEPRTTTGAWWWIGFLALLGPIAMGRLDAVVAPVVVVALAVTLRHPRVSSVLLTVAAWIKVAPGALLLAVVVAVRRPWRDVVLPAAVVSVVVVGAVLALGGGAHVASFLGEQEERGLQIEAVGATPWVLVGVFSDAVRRHLNEPIVTWEVSGPGTAGAADALGALFFVGLAACAVLLWWRRRHLGDRFWEDAVAQRELVARGALLLVLATIVFNKVGSPQYIGWLAPPVAVALALRLPGWRGTAWTVAGVAAATQVVFPWGYDQILGGGLLVTAVLAARNVALVVLLVMTARALLRPPAHDLPPVLDGGGAVDAVAARTPQTAPLHEASDAV</sequence>
<organism evidence="9 10">
    <name type="scientific">Cellulomonas algicola</name>
    <dbReference type="NCBI Taxonomy" id="2071633"/>
    <lineage>
        <taxon>Bacteria</taxon>
        <taxon>Bacillati</taxon>
        <taxon>Actinomycetota</taxon>
        <taxon>Actinomycetes</taxon>
        <taxon>Micrococcales</taxon>
        <taxon>Cellulomonadaceae</taxon>
        <taxon>Cellulomonas</taxon>
    </lineage>
</organism>
<evidence type="ECO:0000256" key="3">
    <source>
        <dbReference type="ARBA" id="ARBA00022679"/>
    </source>
</evidence>
<accession>A0A401V277</accession>
<evidence type="ECO:0000256" key="5">
    <source>
        <dbReference type="ARBA" id="ARBA00022989"/>
    </source>
</evidence>
<dbReference type="RefSeq" id="WP_225915894.1">
    <property type="nucleotide sequence ID" value="NZ_BHYL01000224.1"/>
</dbReference>
<feature type="transmembrane region" description="Helical" evidence="8">
    <location>
        <begin position="279"/>
        <end position="296"/>
    </location>
</feature>
<keyword evidence="6 8" id="KW-0472">Membrane</keyword>
<dbReference type="GO" id="GO:0016758">
    <property type="term" value="F:hexosyltransferase activity"/>
    <property type="evidence" value="ECO:0007669"/>
    <property type="project" value="InterPro"/>
</dbReference>
<evidence type="ECO:0000256" key="2">
    <source>
        <dbReference type="ARBA" id="ARBA00022475"/>
    </source>
</evidence>
<evidence type="ECO:0000313" key="10">
    <source>
        <dbReference type="Proteomes" id="UP000288246"/>
    </source>
</evidence>
<evidence type="ECO:0000313" key="9">
    <source>
        <dbReference type="EMBL" id="GCD21027.1"/>
    </source>
</evidence>
<feature type="transmembrane region" description="Helical" evidence="8">
    <location>
        <begin position="86"/>
        <end position="108"/>
    </location>
</feature>
<evidence type="ECO:0000256" key="7">
    <source>
        <dbReference type="ARBA" id="ARBA00024033"/>
    </source>
</evidence>
<reference evidence="9 10" key="1">
    <citation type="submission" date="2018-11" db="EMBL/GenBank/DDBJ databases">
        <title>Draft genome sequence of Cellulomonas takizawaensis strain TKZ-21.</title>
        <authorList>
            <person name="Yamamura H."/>
            <person name="Hayashi T."/>
            <person name="Hamada M."/>
            <person name="Serisawa Y."/>
            <person name="Matsuyama K."/>
            <person name="Nakagawa Y."/>
            <person name="Otoguro M."/>
            <person name="Yanagida F."/>
            <person name="Hayakawa M."/>
        </authorList>
    </citation>
    <scope>NUCLEOTIDE SEQUENCE [LARGE SCALE GENOMIC DNA]</scope>
    <source>
        <strain evidence="9 10">TKZ-21</strain>
    </source>
</reference>
<feature type="transmembrane region" description="Helical" evidence="8">
    <location>
        <begin position="204"/>
        <end position="227"/>
    </location>
</feature>
<feature type="transmembrane region" description="Helical" evidence="8">
    <location>
        <begin position="128"/>
        <end position="157"/>
    </location>
</feature>
<dbReference type="GO" id="GO:0005886">
    <property type="term" value="C:plasma membrane"/>
    <property type="evidence" value="ECO:0007669"/>
    <property type="project" value="UniProtKB-SubCell"/>
</dbReference>
<keyword evidence="3" id="KW-0808">Transferase</keyword>
<feature type="transmembrane region" description="Helical" evidence="8">
    <location>
        <begin position="169"/>
        <end position="192"/>
    </location>
</feature>
<feature type="transmembrane region" description="Helical" evidence="8">
    <location>
        <begin position="316"/>
        <end position="333"/>
    </location>
</feature>
<dbReference type="Pfam" id="PF09594">
    <property type="entry name" value="GT87"/>
    <property type="match status" value="1"/>
</dbReference>
<comment type="subcellular location">
    <subcellularLocation>
        <location evidence="1">Cell membrane</location>
        <topology evidence="1">Multi-pass membrane protein</topology>
    </subcellularLocation>
</comment>
<feature type="transmembrane region" description="Helical" evidence="8">
    <location>
        <begin position="7"/>
        <end position="27"/>
    </location>
</feature>
<dbReference type="InterPro" id="IPR018584">
    <property type="entry name" value="GT87"/>
</dbReference>
<comment type="similarity">
    <text evidence="7">Belongs to the glycosyltransferase 87 family.</text>
</comment>
<evidence type="ECO:0000256" key="4">
    <source>
        <dbReference type="ARBA" id="ARBA00022692"/>
    </source>
</evidence>
<feature type="transmembrane region" description="Helical" evidence="8">
    <location>
        <begin position="386"/>
        <end position="407"/>
    </location>
</feature>
<name>A0A401V277_9CELL</name>
<comment type="caution">
    <text evidence="9">The sequence shown here is derived from an EMBL/GenBank/DDBJ whole genome shotgun (WGS) entry which is preliminary data.</text>
</comment>